<dbReference type="AlphaFoldDB" id="A0A246IZK8"/>
<evidence type="ECO:0000256" key="1">
    <source>
        <dbReference type="SAM" id="MobiDB-lite"/>
    </source>
</evidence>
<dbReference type="EMBL" id="NIOF01000012">
    <property type="protein sequence ID" value="OWQ85755.1"/>
    <property type="molecule type" value="Genomic_DNA"/>
</dbReference>
<dbReference type="InterPro" id="IPR021727">
    <property type="entry name" value="DUF3299"/>
</dbReference>
<reference evidence="2 3" key="1">
    <citation type="journal article" date="2008" name="Int. J. Syst. Evol. Microbiol.">
        <title>Description of Roseateles aquatilis sp. nov. and Roseateles terrae sp. nov., in the class Betaproteobacteria, and emended description of the genus Roseateles.</title>
        <authorList>
            <person name="Gomila M."/>
            <person name="Bowien B."/>
            <person name="Falsen E."/>
            <person name="Moore E.R."/>
            <person name="Lalucat J."/>
        </authorList>
    </citation>
    <scope>NUCLEOTIDE SEQUENCE [LARGE SCALE GENOMIC DNA]</scope>
    <source>
        <strain evidence="2 3">CCUG 48205</strain>
    </source>
</reference>
<dbReference type="Proteomes" id="UP000197468">
    <property type="component" value="Unassembled WGS sequence"/>
</dbReference>
<keyword evidence="3" id="KW-1185">Reference proteome</keyword>
<gene>
    <name evidence="2" type="ORF">CDN99_21490</name>
</gene>
<evidence type="ECO:0000313" key="3">
    <source>
        <dbReference type="Proteomes" id="UP000197468"/>
    </source>
</evidence>
<proteinExistence type="predicted"/>
<dbReference type="Pfam" id="PF11736">
    <property type="entry name" value="DUF3299"/>
    <property type="match status" value="1"/>
</dbReference>
<organism evidence="2 3">
    <name type="scientific">Roseateles aquatilis</name>
    <dbReference type="NCBI Taxonomy" id="431061"/>
    <lineage>
        <taxon>Bacteria</taxon>
        <taxon>Pseudomonadati</taxon>
        <taxon>Pseudomonadota</taxon>
        <taxon>Betaproteobacteria</taxon>
        <taxon>Burkholderiales</taxon>
        <taxon>Sphaerotilaceae</taxon>
        <taxon>Roseateles</taxon>
    </lineage>
</organism>
<accession>A0A246IZK8</accession>
<sequence length="217" mass="22745">MPLARAATQGAPSVRPRPAAGPASGASASASASGTGTGASASASIGTSSAAASGAGASAAGGASGYRELTWRHLVPMGWDPMKKFRGMNLDRLGDANPRIIELMDEMRAEFDNAPLVETLDGDAVKLPGYVVPLQSDKEGLREFLLVPYFGACIHTPPPPANQIVHVRLARPAQNVRAMDTVWTSGVMRLERVATEMGMSGYRLDAAQVAPYREGRR</sequence>
<dbReference type="OrthoDB" id="9784998at2"/>
<feature type="compositionally biased region" description="Low complexity" evidence="1">
    <location>
        <begin position="20"/>
        <end position="44"/>
    </location>
</feature>
<dbReference type="Gene3D" id="2.40.50.870">
    <property type="entry name" value="Protein of unknown function (DUF3299)"/>
    <property type="match status" value="1"/>
</dbReference>
<evidence type="ECO:0000313" key="2">
    <source>
        <dbReference type="EMBL" id="OWQ85755.1"/>
    </source>
</evidence>
<evidence type="ECO:0008006" key="4">
    <source>
        <dbReference type="Google" id="ProtNLM"/>
    </source>
</evidence>
<name>A0A246IZK8_9BURK</name>
<feature type="region of interest" description="Disordered" evidence="1">
    <location>
        <begin position="1"/>
        <end position="44"/>
    </location>
</feature>
<protein>
    <recommendedName>
        <fullName evidence="4">DUF3299 domain-containing protein</fullName>
    </recommendedName>
</protein>
<comment type="caution">
    <text evidence="2">The sequence shown here is derived from an EMBL/GenBank/DDBJ whole genome shotgun (WGS) entry which is preliminary data.</text>
</comment>